<dbReference type="InterPro" id="IPR015262">
    <property type="entry name" value="tRNA_Ile_lys_synt_subst-bd"/>
</dbReference>
<evidence type="ECO:0000256" key="1">
    <source>
        <dbReference type="ARBA" id="ARBA00004496"/>
    </source>
</evidence>
<protein>
    <recommendedName>
        <fullName evidence="8">tRNA(Ile)-lysidine synthase</fullName>
        <ecNumber evidence="8">6.3.4.19</ecNumber>
    </recommendedName>
    <alternativeName>
        <fullName evidence="8">tRNA(Ile)-2-lysyl-cytidine synthase</fullName>
    </alternativeName>
    <alternativeName>
        <fullName evidence="8">tRNA(Ile)-lysidine synthetase</fullName>
    </alternativeName>
</protein>
<accession>A0A3M2RA41</accession>
<dbReference type="GO" id="GO:0006400">
    <property type="term" value="P:tRNA modification"/>
    <property type="evidence" value="ECO:0007669"/>
    <property type="project" value="UniProtKB-UniRule"/>
</dbReference>
<comment type="caution">
    <text evidence="11">The sequence shown here is derived from an EMBL/GenBank/DDBJ whole genome shotgun (WGS) entry which is preliminary data.</text>
</comment>
<dbReference type="InterPro" id="IPR012796">
    <property type="entry name" value="Lysidine-tRNA-synth_C"/>
</dbReference>
<evidence type="ECO:0000313" key="12">
    <source>
        <dbReference type="Proteomes" id="UP000265903"/>
    </source>
</evidence>
<evidence type="ECO:0000256" key="8">
    <source>
        <dbReference type="HAMAP-Rule" id="MF_01161"/>
    </source>
</evidence>
<keyword evidence="5 8" id="KW-0547">Nucleotide-binding</keyword>
<sequence length="447" mass="49672">MKAGGNPARPVDWPNDLLGPINTLPEHSRLWVAFSGGLDSALLLHVVASCHSDITAIHINHQLQANHQQTEQFCRDVCEGLGVPILVECVDVEVSDTGAGGLEEAARNARYQVFARRLGDGDLILMAHHGDDQAETVLFRLLRGSGVSGLAGMPASRPMGQGSLHRPWLAVGRDRLEEVAGRSGLSWIEDPSNVSQIYDRNFLRHAIIPGLKKRWPGLLKRMGHSAAACRESAELNQRLAELHWQSCSDRGRLALAKLRELSALEQRNLVRWWLQEKRFQVPPSASLDQGLSDLLNAAEDRAPEIRGAGFSLRRYRGYLYLVPNVILPKGPINLFPNKLAVWGGWQLRLTQAPPTSNSKIPPPPIRVSTRQGGERIRIRPEGPSRALKTWLQEQGVPPWERALLPLIYRQRSEGEELVAVGDLWCSDQYSGSAPATGWRLIVERDFD</sequence>
<dbReference type="HAMAP" id="MF_01161">
    <property type="entry name" value="tRNA_Ile_lys_synt"/>
    <property type="match status" value="1"/>
</dbReference>
<dbReference type="SUPFAM" id="SSF82829">
    <property type="entry name" value="MesJ substrate recognition domain-like"/>
    <property type="match status" value="1"/>
</dbReference>
<comment type="subcellular location">
    <subcellularLocation>
        <location evidence="1 8">Cytoplasm</location>
    </subcellularLocation>
</comment>
<name>A0A3M2RA41_9GAMM</name>
<evidence type="ECO:0000313" key="11">
    <source>
        <dbReference type="EMBL" id="RMJ02160.1"/>
    </source>
</evidence>
<keyword evidence="2 8" id="KW-0963">Cytoplasm</keyword>
<dbReference type="NCBIfam" id="TIGR02433">
    <property type="entry name" value="lysidine_TilS_C"/>
    <property type="match status" value="1"/>
</dbReference>
<keyword evidence="6 8" id="KW-0067">ATP-binding</keyword>
<dbReference type="RefSeq" id="WP_114335733.1">
    <property type="nucleotide sequence ID" value="NZ_QMDL01000004.1"/>
</dbReference>
<dbReference type="Gene3D" id="3.40.50.620">
    <property type="entry name" value="HUPs"/>
    <property type="match status" value="1"/>
</dbReference>
<dbReference type="Pfam" id="PF09179">
    <property type="entry name" value="TilS"/>
    <property type="match status" value="1"/>
</dbReference>
<dbReference type="PANTHER" id="PTHR43033:SF1">
    <property type="entry name" value="TRNA(ILE)-LYSIDINE SYNTHASE-RELATED"/>
    <property type="match status" value="1"/>
</dbReference>
<dbReference type="EC" id="6.3.4.19" evidence="8"/>
<keyword evidence="12" id="KW-1185">Reference proteome</keyword>
<keyword evidence="3 8" id="KW-0436">Ligase</keyword>
<proteinExistence type="inferred from homology"/>
<dbReference type="InterPro" id="IPR014729">
    <property type="entry name" value="Rossmann-like_a/b/a_fold"/>
</dbReference>
<dbReference type="OrthoDB" id="9807403at2"/>
<evidence type="ECO:0000256" key="9">
    <source>
        <dbReference type="SAM" id="MobiDB-lite"/>
    </source>
</evidence>
<dbReference type="SUPFAM" id="SSF52402">
    <property type="entry name" value="Adenine nucleotide alpha hydrolases-like"/>
    <property type="match status" value="1"/>
</dbReference>
<evidence type="ECO:0000256" key="5">
    <source>
        <dbReference type="ARBA" id="ARBA00022741"/>
    </source>
</evidence>
<comment type="function">
    <text evidence="8">Ligates lysine onto the cytidine present at position 34 of the AUA codon-specific tRNA(Ile) that contains the anticodon CAU, in an ATP-dependent manner. Cytidine is converted to lysidine, thus changing the amino acid specificity of the tRNA from methionine to isoleucine.</text>
</comment>
<dbReference type="SUPFAM" id="SSF56037">
    <property type="entry name" value="PheT/TilS domain"/>
    <property type="match status" value="1"/>
</dbReference>
<dbReference type="GO" id="GO:0005524">
    <property type="term" value="F:ATP binding"/>
    <property type="evidence" value="ECO:0007669"/>
    <property type="project" value="UniProtKB-UniRule"/>
</dbReference>
<dbReference type="Pfam" id="PF01171">
    <property type="entry name" value="ATP_bind_3"/>
    <property type="match status" value="1"/>
</dbReference>
<organism evidence="11 12">
    <name type="scientific">Marinobacter litoralis</name>
    <dbReference type="NCBI Taxonomy" id="187981"/>
    <lineage>
        <taxon>Bacteria</taxon>
        <taxon>Pseudomonadati</taxon>
        <taxon>Pseudomonadota</taxon>
        <taxon>Gammaproteobacteria</taxon>
        <taxon>Pseudomonadales</taxon>
        <taxon>Marinobacteraceae</taxon>
        <taxon>Marinobacter</taxon>
    </lineage>
</organism>
<feature type="binding site" evidence="8">
    <location>
        <begin position="35"/>
        <end position="40"/>
    </location>
    <ligand>
        <name>ATP</name>
        <dbReference type="ChEBI" id="CHEBI:30616"/>
    </ligand>
</feature>
<feature type="region of interest" description="Disordered" evidence="9">
    <location>
        <begin position="353"/>
        <end position="373"/>
    </location>
</feature>
<keyword evidence="4 8" id="KW-0819">tRNA processing</keyword>
<feature type="domain" description="Lysidine-tRNA(Ile) synthetase C-terminal" evidence="10">
    <location>
        <begin position="365"/>
        <end position="442"/>
    </location>
</feature>
<evidence type="ECO:0000256" key="4">
    <source>
        <dbReference type="ARBA" id="ARBA00022694"/>
    </source>
</evidence>
<evidence type="ECO:0000256" key="6">
    <source>
        <dbReference type="ARBA" id="ARBA00022840"/>
    </source>
</evidence>
<dbReference type="Proteomes" id="UP000265903">
    <property type="component" value="Unassembled WGS sequence"/>
</dbReference>
<dbReference type="Pfam" id="PF11734">
    <property type="entry name" value="TilS_C"/>
    <property type="match status" value="1"/>
</dbReference>
<gene>
    <name evidence="8 11" type="primary">tilS</name>
    <name evidence="11" type="ORF">DOQ08_02956</name>
</gene>
<dbReference type="SMART" id="SM00977">
    <property type="entry name" value="TilS_C"/>
    <property type="match status" value="1"/>
</dbReference>
<dbReference type="PANTHER" id="PTHR43033">
    <property type="entry name" value="TRNA(ILE)-LYSIDINE SYNTHASE-RELATED"/>
    <property type="match status" value="1"/>
</dbReference>
<evidence type="ECO:0000259" key="10">
    <source>
        <dbReference type="SMART" id="SM00977"/>
    </source>
</evidence>
<comment type="similarity">
    <text evidence="8">Belongs to the tRNA(Ile)-lysidine synthase family.</text>
</comment>
<dbReference type="EMBL" id="QMDL01000004">
    <property type="protein sequence ID" value="RMJ02160.1"/>
    <property type="molecule type" value="Genomic_DNA"/>
</dbReference>
<reference evidence="11 12" key="1">
    <citation type="submission" date="2018-08" db="EMBL/GenBank/DDBJ databases">
        <title>Whole Genome Sequence of the Moderate Halophilic Marine Bacterium Marinobacter litoralis Sw-45.</title>
        <authorList>
            <person name="Musa H."/>
        </authorList>
    </citation>
    <scope>NUCLEOTIDE SEQUENCE [LARGE SCALE GENOMIC DNA]</scope>
    <source>
        <strain evidence="11 12">Sw-45</strain>
    </source>
</reference>
<dbReference type="InterPro" id="IPR012795">
    <property type="entry name" value="tRNA_Ile_lys_synt_N"/>
</dbReference>
<comment type="catalytic activity">
    <reaction evidence="7 8">
        <text>cytidine(34) in tRNA(Ile2) + L-lysine + ATP = lysidine(34) in tRNA(Ile2) + AMP + diphosphate + H(+)</text>
        <dbReference type="Rhea" id="RHEA:43744"/>
        <dbReference type="Rhea" id="RHEA-COMP:10625"/>
        <dbReference type="Rhea" id="RHEA-COMP:10670"/>
        <dbReference type="ChEBI" id="CHEBI:15378"/>
        <dbReference type="ChEBI" id="CHEBI:30616"/>
        <dbReference type="ChEBI" id="CHEBI:32551"/>
        <dbReference type="ChEBI" id="CHEBI:33019"/>
        <dbReference type="ChEBI" id="CHEBI:82748"/>
        <dbReference type="ChEBI" id="CHEBI:83665"/>
        <dbReference type="ChEBI" id="CHEBI:456215"/>
        <dbReference type="EC" id="6.3.4.19"/>
    </reaction>
</comment>
<dbReference type="InterPro" id="IPR011063">
    <property type="entry name" value="TilS/TtcA_N"/>
</dbReference>
<evidence type="ECO:0000256" key="7">
    <source>
        <dbReference type="ARBA" id="ARBA00048539"/>
    </source>
</evidence>
<dbReference type="InterPro" id="IPR012094">
    <property type="entry name" value="tRNA_Ile_lys_synt"/>
</dbReference>
<evidence type="ECO:0000256" key="3">
    <source>
        <dbReference type="ARBA" id="ARBA00022598"/>
    </source>
</evidence>
<dbReference type="GO" id="GO:0032267">
    <property type="term" value="F:tRNA(Ile)-lysidine synthase activity"/>
    <property type="evidence" value="ECO:0007669"/>
    <property type="project" value="UniProtKB-EC"/>
</dbReference>
<dbReference type="NCBIfam" id="TIGR02432">
    <property type="entry name" value="lysidine_TilS_N"/>
    <property type="match status" value="1"/>
</dbReference>
<dbReference type="CDD" id="cd01992">
    <property type="entry name" value="TilS_N"/>
    <property type="match status" value="1"/>
</dbReference>
<comment type="domain">
    <text evidence="8">The N-terminal region contains the highly conserved SGGXDS motif, predicted to be a P-loop motif involved in ATP binding.</text>
</comment>
<dbReference type="GO" id="GO:0005737">
    <property type="term" value="C:cytoplasm"/>
    <property type="evidence" value="ECO:0007669"/>
    <property type="project" value="UniProtKB-SubCell"/>
</dbReference>
<dbReference type="Gene3D" id="1.20.59.20">
    <property type="match status" value="1"/>
</dbReference>
<evidence type="ECO:0000256" key="2">
    <source>
        <dbReference type="ARBA" id="ARBA00022490"/>
    </source>
</evidence>
<dbReference type="AlphaFoldDB" id="A0A3M2RA41"/>